<name>A0ABV9U2V7_9ACTN</name>
<evidence type="ECO:0000313" key="3">
    <source>
        <dbReference type="Proteomes" id="UP001595872"/>
    </source>
</evidence>
<dbReference type="PROSITE" id="PS51257">
    <property type="entry name" value="PROKAR_LIPOPROTEIN"/>
    <property type="match status" value="1"/>
</dbReference>
<feature type="signal peptide" evidence="1">
    <location>
        <begin position="1"/>
        <end position="19"/>
    </location>
</feature>
<reference evidence="3" key="1">
    <citation type="journal article" date="2019" name="Int. J. Syst. Evol. Microbiol.">
        <title>The Global Catalogue of Microorganisms (GCM) 10K type strain sequencing project: providing services to taxonomists for standard genome sequencing and annotation.</title>
        <authorList>
            <consortium name="The Broad Institute Genomics Platform"/>
            <consortium name="The Broad Institute Genome Sequencing Center for Infectious Disease"/>
            <person name="Wu L."/>
            <person name="Ma J."/>
        </authorList>
    </citation>
    <scope>NUCLEOTIDE SEQUENCE [LARGE SCALE GENOMIC DNA]</scope>
    <source>
        <strain evidence="3">KLKA75</strain>
    </source>
</reference>
<keyword evidence="3" id="KW-1185">Reference proteome</keyword>
<proteinExistence type="predicted"/>
<evidence type="ECO:0000256" key="1">
    <source>
        <dbReference type="SAM" id="SignalP"/>
    </source>
</evidence>
<accession>A0ABV9U2V7</accession>
<evidence type="ECO:0008006" key="4">
    <source>
        <dbReference type="Google" id="ProtNLM"/>
    </source>
</evidence>
<dbReference type="RefSeq" id="WP_378258346.1">
    <property type="nucleotide sequence ID" value="NZ_JBHSIT010000006.1"/>
</dbReference>
<feature type="chain" id="PRO_5045613785" description="Lipoprotein" evidence="1">
    <location>
        <begin position="20"/>
        <end position="176"/>
    </location>
</feature>
<organism evidence="2 3">
    <name type="scientific">Actinomadura gamaensis</name>
    <dbReference type="NCBI Taxonomy" id="1763541"/>
    <lineage>
        <taxon>Bacteria</taxon>
        <taxon>Bacillati</taxon>
        <taxon>Actinomycetota</taxon>
        <taxon>Actinomycetes</taxon>
        <taxon>Streptosporangiales</taxon>
        <taxon>Thermomonosporaceae</taxon>
        <taxon>Actinomadura</taxon>
    </lineage>
</organism>
<protein>
    <recommendedName>
        <fullName evidence="4">Lipoprotein</fullName>
    </recommendedName>
</protein>
<comment type="caution">
    <text evidence="2">The sequence shown here is derived from an EMBL/GenBank/DDBJ whole genome shotgun (WGS) entry which is preliminary data.</text>
</comment>
<dbReference type="Proteomes" id="UP001595872">
    <property type="component" value="Unassembled WGS sequence"/>
</dbReference>
<gene>
    <name evidence="2" type="ORF">ACFPCY_23095</name>
</gene>
<dbReference type="EMBL" id="JBHSIT010000006">
    <property type="protein sequence ID" value="MFC4910219.1"/>
    <property type="molecule type" value="Genomic_DNA"/>
</dbReference>
<sequence>MTRRLLASAVLAAVLAASAAGCGGGGDKDSKATAWAAKVCDTVGQNKLPMPNFGNGKNARSVKTGYLSFLDGLNLRLQRVELALRGAGRPPVDNGGKTYDLALSNLRSAQTAVTGVRTDVGKAPATNVAVFQKAVAKASPAMSRFTTYQGPVKDLRTNAELNSAFDAAPSCKANKL</sequence>
<keyword evidence="1" id="KW-0732">Signal</keyword>
<evidence type="ECO:0000313" key="2">
    <source>
        <dbReference type="EMBL" id="MFC4910219.1"/>
    </source>
</evidence>